<dbReference type="AlphaFoldDB" id="A0A8D8QWM8"/>
<reference evidence="1" key="1">
    <citation type="submission" date="2021-05" db="EMBL/GenBank/DDBJ databases">
        <authorList>
            <person name="Alioto T."/>
            <person name="Alioto T."/>
            <person name="Gomez Garrido J."/>
        </authorList>
    </citation>
    <scope>NUCLEOTIDE SEQUENCE</scope>
</reference>
<name>A0A8D8QWM8_9HEMI</name>
<organism evidence="1">
    <name type="scientific">Cacopsylla melanoneura</name>
    <dbReference type="NCBI Taxonomy" id="428564"/>
    <lineage>
        <taxon>Eukaryota</taxon>
        <taxon>Metazoa</taxon>
        <taxon>Ecdysozoa</taxon>
        <taxon>Arthropoda</taxon>
        <taxon>Hexapoda</taxon>
        <taxon>Insecta</taxon>
        <taxon>Pterygota</taxon>
        <taxon>Neoptera</taxon>
        <taxon>Paraneoptera</taxon>
        <taxon>Hemiptera</taxon>
        <taxon>Sternorrhyncha</taxon>
        <taxon>Psylloidea</taxon>
        <taxon>Psyllidae</taxon>
        <taxon>Psyllinae</taxon>
        <taxon>Cacopsylla</taxon>
    </lineage>
</organism>
<evidence type="ECO:0000313" key="1">
    <source>
        <dbReference type="EMBL" id="CAG6638790.1"/>
    </source>
</evidence>
<sequence>MTDIESSHAIPISAWIDVVVGTVVVKTSKNRGEPTTAHLEDGLNNYNRVDTVELYLDKPRASMRRLVLRSCANCRDSPKCITLPLPWILLCDLGEPARKTLKLKEFQF</sequence>
<protein>
    <submittedName>
        <fullName evidence="1">Uncharacterized protein</fullName>
    </submittedName>
</protein>
<dbReference type="EMBL" id="HBUF01103941">
    <property type="protein sequence ID" value="CAG6638790.1"/>
    <property type="molecule type" value="Transcribed_RNA"/>
</dbReference>
<proteinExistence type="predicted"/>
<accession>A0A8D8QWM8</accession>